<dbReference type="Proteomes" id="UP000592820">
    <property type="component" value="Unassembled WGS sequence"/>
</dbReference>
<comment type="caution">
    <text evidence="1">The sequence shown here is derived from an EMBL/GenBank/DDBJ whole genome shotgun (WGS) entry which is preliminary data.</text>
</comment>
<dbReference type="PANTHER" id="PTHR30164">
    <property type="entry name" value="MTFA PEPTIDASE"/>
    <property type="match status" value="1"/>
</dbReference>
<dbReference type="Pfam" id="PF06167">
    <property type="entry name" value="Peptidase_M90"/>
    <property type="match status" value="1"/>
</dbReference>
<name>A0A7W8L5P5_9BURK</name>
<sequence>MLLFIAQLVANLTFRIFAIEEFTYGYRLKNIVWQLTISFATDSVIIIEQHRLALHQSRLAESVNPYNSVYQNTLANRDDQPVGRAAGQFPRVARRLPFSDWRHDMRRPVRRVAKTDRLKVGSSMLSKLTNWLGTRRRERALRDYAIDDSLWQATLAGLPFLTHLEAPDLARLRELTSLFLAQKEFSTAHELELTDAMTVGIAAQACLPVLNLSLDLYRGWVGVIVYPGEFVIRKTVEDEDGVVHEIEHDASGEAWEGGPVVLSWEDAQMTDGSDAYNVVIHEFAHKIDMLNGEADGHPPLMRRWHAPLDAQAWADVFDHAYDHFCAKVDAVPERRWTRFERESLIDPYAADHPSEFFAVCSEALFVKPQAFEAEYPELYRLLARYYRQDPARVGLTFTPV</sequence>
<organism evidence="1 2">
    <name type="scientific">Paraburkholderia youngii</name>
    <dbReference type="NCBI Taxonomy" id="2782701"/>
    <lineage>
        <taxon>Bacteria</taxon>
        <taxon>Pseudomonadati</taxon>
        <taxon>Pseudomonadota</taxon>
        <taxon>Betaproteobacteria</taxon>
        <taxon>Burkholderiales</taxon>
        <taxon>Burkholderiaceae</taxon>
        <taxon>Paraburkholderia</taxon>
    </lineage>
</organism>
<dbReference type="GO" id="GO:0004177">
    <property type="term" value="F:aminopeptidase activity"/>
    <property type="evidence" value="ECO:0007669"/>
    <property type="project" value="TreeGrafter"/>
</dbReference>
<dbReference type="CDD" id="cd20169">
    <property type="entry name" value="Peptidase_M90_mtfA"/>
    <property type="match status" value="1"/>
</dbReference>
<dbReference type="Gene3D" id="1.10.472.150">
    <property type="entry name" value="Glucose-regulated metallo-peptidase M90, N-terminal domain"/>
    <property type="match status" value="1"/>
</dbReference>
<protein>
    <submittedName>
        <fullName evidence="1">Mlc titration factor MtfA (PtsG expression regulator)</fullName>
    </submittedName>
</protein>
<evidence type="ECO:0000313" key="1">
    <source>
        <dbReference type="EMBL" id="MBB5399656.1"/>
    </source>
</evidence>
<dbReference type="PANTHER" id="PTHR30164:SF2">
    <property type="entry name" value="PROTEIN MTFA"/>
    <property type="match status" value="1"/>
</dbReference>
<evidence type="ECO:0000313" key="2">
    <source>
        <dbReference type="Proteomes" id="UP000592820"/>
    </source>
</evidence>
<dbReference type="InterPro" id="IPR042252">
    <property type="entry name" value="MtfA_N"/>
</dbReference>
<dbReference type="InterPro" id="IPR024079">
    <property type="entry name" value="MetalloPept_cat_dom_sf"/>
</dbReference>
<dbReference type="EMBL" id="JACHDE010000002">
    <property type="protein sequence ID" value="MBB5399656.1"/>
    <property type="molecule type" value="Genomic_DNA"/>
</dbReference>
<dbReference type="Gene3D" id="3.40.390.10">
    <property type="entry name" value="Collagenase (Catalytic Domain)"/>
    <property type="match status" value="1"/>
</dbReference>
<proteinExistence type="predicted"/>
<gene>
    <name evidence="1" type="ORF">HDG41_001695</name>
</gene>
<dbReference type="InterPro" id="IPR010384">
    <property type="entry name" value="MtfA_fam"/>
</dbReference>
<accession>A0A7W8L5P5</accession>
<dbReference type="GO" id="GO:0008237">
    <property type="term" value="F:metallopeptidase activity"/>
    <property type="evidence" value="ECO:0007669"/>
    <property type="project" value="InterPro"/>
</dbReference>
<dbReference type="AlphaFoldDB" id="A0A7W8L5P5"/>
<dbReference type="GO" id="GO:0005829">
    <property type="term" value="C:cytosol"/>
    <property type="evidence" value="ECO:0007669"/>
    <property type="project" value="TreeGrafter"/>
</dbReference>
<reference evidence="1 2" key="1">
    <citation type="submission" date="2020-08" db="EMBL/GenBank/DDBJ databases">
        <title>Genomic Encyclopedia of Type Strains, Phase IV (KMG-V): Genome sequencing to study the core and pangenomes of soil and plant-associated prokaryotes.</title>
        <authorList>
            <person name="Whitman W."/>
        </authorList>
    </citation>
    <scope>NUCLEOTIDE SEQUENCE [LARGE SCALE GENOMIC DNA]</scope>
    <source>
        <strain evidence="1 2">JPY162</strain>
    </source>
</reference>
<dbReference type="SUPFAM" id="SSF55486">
    <property type="entry name" value="Metalloproteases ('zincins'), catalytic domain"/>
    <property type="match status" value="1"/>
</dbReference>